<protein>
    <submittedName>
        <fullName evidence="2">Uncharacterized protein</fullName>
    </submittedName>
</protein>
<evidence type="ECO:0000256" key="1">
    <source>
        <dbReference type="SAM" id="MobiDB-lite"/>
    </source>
</evidence>
<feature type="region of interest" description="Disordered" evidence="1">
    <location>
        <begin position="138"/>
        <end position="168"/>
    </location>
</feature>
<comment type="caution">
    <text evidence="2">The sequence shown here is derived from an EMBL/GenBank/DDBJ whole genome shotgun (WGS) entry which is preliminary data.</text>
</comment>
<proteinExistence type="predicted"/>
<reference evidence="2" key="1">
    <citation type="submission" date="2023-05" db="EMBL/GenBank/DDBJ databases">
        <title>Nepenthes gracilis genome sequencing.</title>
        <authorList>
            <person name="Fukushima K."/>
        </authorList>
    </citation>
    <scope>NUCLEOTIDE SEQUENCE</scope>
    <source>
        <strain evidence="2">SING2019-196</strain>
    </source>
</reference>
<keyword evidence="3" id="KW-1185">Reference proteome</keyword>
<gene>
    <name evidence="2" type="ORF">Nepgr_011544</name>
</gene>
<accession>A0AAD3XM15</accession>
<sequence length="168" mass="17593">MPTPNPSKANFISLADNDPIWIDGNWPSACNEPSETNNLEGDSLMLSISKPETSGSIVNAALDSNSFAALTSPKADTLLSPSTGTGISETTYPMEPVPVSILTGGVLVSPSETPLVVDCSCISQNLPSGEPLLHNEVQLDKVPSGPPPFIPSHSRSSRSARRVPIESV</sequence>
<dbReference type="Proteomes" id="UP001279734">
    <property type="component" value="Unassembled WGS sequence"/>
</dbReference>
<evidence type="ECO:0000313" key="2">
    <source>
        <dbReference type="EMBL" id="GMH09703.1"/>
    </source>
</evidence>
<dbReference type="AlphaFoldDB" id="A0AAD3XM15"/>
<organism evidence="2 3">
    <name type="scientific">Nepenthes gracilis</name>
    <name type="common">Slender pitcher plant</name>
    <dbReference type="NCBI Taxonomy" id="150966"/>
    <lineage>
        <taxon>Eukaryota</taxon>
        <taxon>Viridiplantae</taxon>
        <taxon>Streptophyta</taxon>
        <taxon>Embryophyta</taxon>
        <taxon>Tracheophyta</taxon>
        <taxon>Spermatophyta</taxon>
        <taxon>Magnoliopsida</taxon>
        <taxon>eudicotyledons</taxon>
        <taxon>Gunneridae</taxon>
        <taxon>Pentapetalae</taxon>
        <taxon>Caryophyllales</taxon>
        <taxon>Nepenthaceae</taxon>
        <taxon>Nepenthes</taxon>
    </lineage>
</organism>
<name>A0AAD3XM15_NEPGR</name>
<dbReference type="EMBL" id="BSYO01000009">
    <property type="protein sequence ID" value="GMH09703.1"/>
    <property type="molecule type" value="Genomic_DNA"/>
</dbReference>
<evidence type="ECO:0000313" key="3">
    <source>
        <dbReference type="Proteomes" id="UP001279734"/>
    </source>
</evidence>